<dbReference type="EMBL" id="PRKQ01000014">
    <property type="protein sequence ID" value="PPB02161.1"/>
    <property type="molecule type" value="Genomic_DNA"/>
</dbReference>
<sequence length="320" mass="35925">MLVKLDELHSFIGDTPLLHLKNDTINLYTKLEFQNYSGSVKVRPAYYILKSAIERGEITPNTTVIESTSGNFGIALALLCKKLEIPFIPIIDSNINEVYEKILRVTATNVIKVTERDETGGYLLNRIKKVNELLTTIKDSFWTNQYANRDSFLSHYHGLGKEIADAFEHLDYVFIGVSSCGTIAGISRRLKEKFPSIKVIAVDTEGSVIFGDSPKKRFIPGIGSSMVPEILKEAIIDEVIHVPEYRAIQGCHEMLEKHALFVGGSSGSSYYAIKHYFADKTFHTPPNVVFICPDSGLSYVDTIYNKDWVEKFCINPVETT</sequence>
<keyword evidence="3" id="KW-0808">Transferase</keyword>
<comment type="caution">
    <text evidence="7">The sequence shown here is derived from an EMBL/GenBank/DDBJ whole genome shotgun (WGS) entry which is preliminary data.</text>
</comment>
<dbReference type="InterPro" id="IPR050214">
    <property type="entry name" value="Cys_Synth/Cystath_Beta-Synth"/>
</dbReference>
<dbReference type="Proteomes" id="UP000239759">
    <property type="component" value="Unassembled WGS sequence"/>
</dbReference>
<name>A0AAP8QDZ3_BRELA</name>
<dbReference type="EMBL" id="JAPTNE010000025">
    <property type="protein sequence ID" value="MCZ0808865.1"/>
    <property type="molecule type" value="Genomic_DNA"/>
</dbReference>
<accession>A0AAP8QDZ3</accession>
<protein>
    <submittedName>
        <fullName evidence="7">2,3-diaminopropionate biosynthesis protein SbnA</fullName>
    </submittedName>
</protein>
<dbReference type="InterPro" id="IPR001926">
    <property type="entry name" value="TrpB-like_PALP"/>
</dbReference>
<comment type="subunit">
    <text evidence="2">Homodimer.</text>
</comment>
<reference evidence="6" key="2">
    <citation type="submission" date="2022-09" db="EMBL/GenBank/DDBJ databases">
        <title>Genome analysis and characterization of larvicidal activity of Brevibacillus strains.</title>
        <authorList>
            <person name="Patrusheva E.V."/>
            <person name="Izotova A.O."/>
            <person name="Toshchakov S.V."/>
            <person name="Sineoky S.P."/>
        </authorList>
    </citation>
    <scope>NUCLEOTIDE SEQUENCE</scope>
    <source>
        <strain evidence="6">VKPM_B-13247</strain>
    </source>
</reference>
<proteinExistence type="predicted"/>
<dbReference type="AlphaFoldDB" id="A0AAP8QDZ3"/>
<evidence type="ECO:0000259" key="5">
    <source>
        <dbReference type="Pfam" id="PF00291"/>
    </source>
</evidence>
<feature type="domain" description="Tryptophan synthase beta chain-like PALP" evidence="5">
    <location>
        <begin position="11"/>
        <end position="294"/>
    </location>
</feature>
<dbReference type="Gene3D" id="3.40.50.1100">
    <property type="match status" value="2"/>
</dbReference>
<dbReference type="SUPFAM" id="SSF53686">
    <property type="entry name" value="Tryptophan synthase beta subunit-like PLP-dependent enzymes"/>
    <property type="match status" value="1"/>
</dbReference>
<dbReference type="NCBIfam" id="TIGR03945">
    <property type="entry name" value="PLP_SbnA_fam"/>
    <property type="match status" value="1"/>
</dbReference>
<dbReference type="InterPro" id="IPR023927">
    <property type="entry name" value="SbnA"/>
</dbReference>
<keyword evidence="4" id="KW-0663">Pyridoxal phosphate</keyword>
<evidence type="ECO:0000256" key="3">
    <source>
        <dbReference type="ARBA" id="ARBA00022679"/>
    </source>
</evidence>
<dbReference type="GO" id="GO:0016740">
    <property type="term" value="F:transferase activity"/>
    <property type="evidence" value="ECO:0007669"/>
    <property type="project" value="UniProtKB-KW"/>
</dbReference>
<dbReference type="PANTHER" id="PTHR10314">
    <property type="entry name" value="CYSTATHIONINE BETA-SYNTHASE"/>
    <property type="match status" value="1"/>
</dbReference>
<evidence type="ECO:0000313" key="8">
    <source>
        <dbReference type="Proteomes" id="UP000239759"/>
    </source>
</evidence>
<dbReference type="Proteomes" id="UP001077662">
    <property type="component" value="Unassembled WGS sequence"/>
</dbReference>
<dbReference type="Pfam" id="PF00291">
    <property type="entry name" value="PALP"/>
    <property type="match status" value="1"/>
</dbReference>
<organism evidence="7 8">
    <name type="scientific">Brevibacillus laterosporus</name>
    <name type="common">Bacillus laterosporus</name>
    <dbReference type="NCBI Taxonomy" id="1465"/>
    <lineage>
        <taxon>Bacteria</taxon>
        <taxon>Bacillati</taxon>
        <taxon>Bacillota</taxon>
        <taxon>Bacilli</taxon>
        <taxon>Bacillales</taxon>
        <taxon>Paenibacillaceae</taxon>
        <taxon>Brevibacillus</taxon>
    </lineage>
</organism>
<comment type="cofactor">
    <cofactor evidence="1">
        <name>pyridoxal 5'-phosphate</name>
        <dbReference type="ChEBI" id="CHEBI:597326"/>
    </cofactor>
</comment>
<evidence type="ECO:0000256" key="4">
    <source>
        <dbReference type="ARBA" id="ARBA00022898"/>
    </source>
</evidence>
<dbReference type="GO" id="GO:1901605">
    <property type="term" value="P:alpha-amino acid metabolic process"/>
    <property type="evidence" value="ECO:0007669"/>
    <property type="project" value="UniProtKB-ARBA"/>
</dbReference>
<dbReference type="GeneID" id="61081265"/>
<dbReference type="InterPro" id="IPR036052">
    <property type="entry name" value="TrpB-like_PALP_sf"/>
</dbReference>
<evidence type="ECO:0000313" key="7">
    <source>
        <dbReference type="EMBL" id="PPB02161.1"/>
    </source>
</evidence>
<evidence type="ECO:0000256" key="2">
    <source>
        <dbReference type="ARBA" id="ARBA00011738"/>
    </source>
</evidence>
<evidence type="ECO:0000256" key="1">
    <source>
        <dbReference type="ARBA" id="ARBA00001933"/>
    </source>
</evidence>
<dbReference type="CDD" id="cd01561">
    <property type="entry name" value="CBS_like"/>
    <property type="match status" value="1"/>
</dbReference>
<gene>
    <name evidence="6" type="primary">sbnA</name>
    <name evidence="7" type="ORF">C4A77_13100</name>
    <name evidence="6" type="ORF">O0554_18420</name>
</gene>
<reference evidence="7 8" key="1">
    <citation type="submission" date="2018-02" db="EMBL/GenBank/DDBJ databases">
        <title>Comparative analysis of genomes of three Brevibacillus laterosporus strains producers of potent antimicrobials isolated from silage.</title>
        <authorList>
            <person name="Kojic M."/>
            <person name="Miljkovic M."/>
            <person name="Studholme D."/>
            <person name="Filipic B."/>
        </authorList>
    </citation>
    <scope>NUCLEOTIDE SEQUENCE [LARGE SCALE GENOMIC DNA]</scope>
    <source>
        <strain evidence="7 8">BGSP11</strain>
    </source>
</reference>
<dbReference type="RefSeq" id="WP_018670724.1">
    <property type="nucleotide sequence ID" value="NZ_CP136163.1"/>
</dbReference>
<evidence type="ECO:0000313" key="6">
    <source>
        <dbReference type="EMBL" id="MCZ0808865.1"/>
    </source>
</evidence>